<dbReference type="InterPro" id="IPR002219">
    <property type="entry name" value="PKC_DAG/PE"/>
</dbReference>
<dbReference type="PANTHER" id="PTHR13944">
    <property type="entry name" value="AGAP007712-PA"/>
    <property type="match status" value="1"/>
</dbReference>
<dbReference type="Proteomes" id="UP000261600">
    <property type="component" value="Unplaced"/>
</dbReference>
<name>A0A3Q3ICV6_MONAL</name>
<dbReference type="Pfam" id="PF00130">
    <property type="entry name" value="C1_1"/>
    <property type="match status" value="1"/>
</dbReference>
<evidence type="ECO:0000259" key="3">
    <source>
        <dbReference type="PROSITE" id="PS50081"/>
    </source>
</evidence>
<dbReference type="PANTHER" id="PTHR13944:SF18">
    <property type="entry name" value="A-KINASE ANCHOR PROTEIN 13"/>
    <property type="match status" value="1"/>
</dbReference>
<reference evidence="4" key="1">
    <citation type="submission" date="2025-08" db="UniProtKB">
        <authorList>
            <consortium name="Ensembl"/>
        </authorList>
    </citation>
    <scope>IDENTIFICATION</scope>
</reference>
<keyword evidence="2" id="KW-0862">Zinc</keyword>
<proteinExistence type="predicted"/>
<dbReference type="InterPro" id="IPR051632">
    <property type="entry name" value="Rho_GEF"/>
</dbReference>
<dbReference type="GO" id="GO:0035023">
    <property type="term" value="P:regulation of Rho protein signal transduction"/>
    <property type="evidence" value="ECO:0007669"/>
    <property type="project" value="TreeGrafter"/>
</dbReference>
<dbReference type="STRING" id="43700.ENSMALP00000001752"/>
<dbReference type="GO" id="GO:0071875">
    <property type="term" value="P:adrenergic receptor signaling pathway"/>
    <property type="evidence" value="ECO:0007669"/>
    <property type="project" value="TreeGrafter"/>
</dbReference>
<evidence type="ECO:0000256" key="2">
    <source>
        <dbReference type="ARBA" id="ARBA00022833"/>
    </source>
</evidence>
<dbReference type="SMART" id="SM00109">
    <property type="entry name" value="C1"/>
    <property type="match status" value="1"/>
</dbReference>
<feature type="domain" description="Phorbol-ester/DAG-type" evidence="3">
    <location>
        <begin position="50"/>
        <end position="97"/>
    </location>
</feature>
<evidence type="ECO:0000313" key="4">
    <source>
        <dbReference type="Ensembl" id="ENSMALP00000001752.1"/>
    </source>
</evidence>
<protein>
    <recommendedName>
        <fullName evidence="3">Phorbol-ester/DAG-type domain-containing protein</fullName>
    </recommendedName>
</protein>
<dbReference type="SUPFAM" id="SSF57889">
    <property type="entry name" value="Cysteine-rich domain"/>
    <property type="match status" value="1"/>
</dbReference>
<dbReference type="GO" id="GO:0043123">
    <property type="term" value="P:positive regulation of canonical NF-kappaB signal transduction"/>
    <property type="evidence" value="ECO:0007669"/>
    <property type="project" value="TreeGrafter"/>
</dbReference>
<dbReference type="GO" id="GO:0046872">
    <property type="term" value="F:metal ion binding"/>
    <property type="evidence" value="ECO:0007669"/>
    <property type="project" value="UniProtKB-KW"/>
</dbReference>
<keyword evidence="1" id="KW-0479">Metal-binding</keyword>
<organism evidence="4 5">
    <name type="scientific">Monopterus albus</name>
    <name type="common">Swamp eel</name>
    <dbReference type="NCBI Taxonomy" id="43700"/>
    <lineage>
        <taxon>Eukaryota</taxon>
        <taxon>Metazoa</taxon>
        <taxon>Chordata</taxon>
        <taxon>Craniata</taxon>
        <taxon>Vertebrata</taxon>
        <taxon>Euteleostomi</taxon>
        <taxon>Actinopterygii</taxon>
        <taxon>Neopterygii</taxon>
        <taxon>Teleostei</taxon>
        <taxon>Neoteleostei</taxon>
        <taxon>Acanthomorphata</taxon>
        <taxon>Anabantaria</taxon>
        <taxon>Synbranchiformes</taxon>
        <taxon>Synbranchidae</taxon>
        <taxon>Monopterus</taxon>
    </lineage>
</organism>
<dbReference type="InterPro" id="IPR046349">
    <property type="entry name" value="C1-like_sf"/>
</dbReference>
<accession>A0A3Q3ICV6</accession>
<sequence length="113" mass="13006">HSFKWGKIFRIKLNISKVWTMIISFVQEKEREKRDKDKEGKEKDKKTVNGHVFTSVSLGQAVQCSQCNKAFNSKEAFHCIHCNASVHKGCRDSLPICAKVKMKIKAFSQLLHQ</sequence>
<dbReference type="PROSITE" id="PS00479">
    <property type="entry name" value="ZF_DAG_PE_1"/>
    <property type="match status" value="1"/>
</dbReference>
<evidence type="ECO:0000256" key="1">
    <source>
        <dbReference type="ARBA" id="ARBA00022723"/>
    </source>
</evidence>
<dbReference type="GO" id="GO:0005078">
    <property type="term" value="F:MAP-kinase scaffold activity"/>
    <property type="evidence" value="ECO:0007669"/>
    <property type="project" value="TreeGrafter"/>
</dbReference>
<dbReference type="Gene3D" id="3.30.60.20">
    <property type="match status" value="1"/>
</dbReference>
<dbReference type="AlphaFoldDB" id="A0A3Q3ICV6"/>
<keyword evidence="5" id="KW-1185">Reference proteome</keyword>
<dbReference type="GO" id="GO:0015629">
    <property type="term" value="C:actin cytoskeleton"/>
    <property type="evidence" value="ECO:0007669"/>
    <property type="project" value="TreeGrafter"/>
</dbReference>
<reference evidence="4" key="2">
    <citation type="submission" date="2025-09" db="UniProtKB">
        <authorList>
            <consortium name="Ensembl"/>
        </authorList>
    </citation>
    <scope>IDENTIFICATION</scope>
</reference>
<dbReference type="Ensembl" id="ENSMALT00000001803.1">
    <property type="protein sequence ID" value="ENSMALP00000001752.1"/>
    <property type="gene ID" value="ENSMALG00000001299.1"/>
</dbReference>
<dbReference type="PROSITE" id="PS50081">
    <property type="entry name" value="ZF_DAG_PE_2"/>
    <property type="match status" value="1"/>
</dbReference>
<dbReference type="GO" id="GO:0016020">
    <property type="term" value="C:membrane"/>
    <property type="evidence" value="ECO:0007669"/>
    <property type="project" value="TreeGrafter"/>
</dbReference>
<evidence type="ECO:0000313" key="5">
    <source>
        <dbReference type="Proteomes" id="UP000261600"/>
    </source>
</evidence>